<dbReference type="Proteomes" id="UP000000994">
    <property type="component" value="Segment"/>
</dbReference>
<evidence type="ECO:0000313" key="1">
    <source>
        <dbReference type="EMBL" id="CAF34263.1"/>
    </source>
</evidence>
<reference evidence="2" key="4">
    <citation type="submission" date="2015-02" db="EMBL/GenBank/DDBJ databases">
        <authorList>
            <person name="Chooi Y.-H."/>
        </authorList>
    </citation>
    <scope>NUCLEOTIDE SEQUENCE</scope>
</reference>
<dbReference type="Pfam" id="PF08855">
    <property type="entry name" value="DUF1825"/>
    <property type="match status" value="1"/>
</dbReference>
<sequence>MTDFFKSEMVRGDLQEMAELQQYCMRSMMTFPALSPERKVEYFEVLLTLIEKQKLFYTRLTLSDDEEAKEMLVSMKESAILLGASPSDNLLEMFDDLIFKVNKMRQTAEEEAQGA</sequence>
<reference evidence="1 3" key="2">
    <citation type="journal article" date="2005" name="J. Bacteriol.">
        <title>The genome of S-PM2, a 'photosynthetic' T4-type bacteriophage that infects marine Synechococcus strains.</title>
        <authorList>
            <person name="Mann N.H."/>
            <person name="Clokie M.R."/>
            <person name="Millard A."/>
            <person name="Cook A."/>
            <person name="Wilson W.H."/>
            <person name="Wheatley P.J."/>
            <person name="Letarov A."/>
            <person name="Krisch H.M."/>
        </authorList>
    </citation>
    <scope>NUCLEOTIDE SEQUENCE</scope>
</reference>
<dbReference type="RefSeq" id="YP_195233.1">
    <property type="nucleotide sequence ID" value="NC_006820.1"/>
</dbReference>
<protein>
    <submittedName>
        <fullName evidence="1">DUF1825</fullName>
    </submittedName>
</protein>
<dbReference type="EMBL" id="LN828717">
    <property type="protein sequence ID" value="CFW42413.1"/>
    <property type="molecule type" value="Genomic_DNA"/>
</dbReference>
<evidence type="ECO:0000313" key="4">
    <source>
        <dbReference type="Proteomes" id="UP000246186"/>
    </source>
</evidence>
<reference evidence="2 4" key="3">
    <citation type="journal article" date="2015" name="PLoS ONE">
        <title>Spontaneous Deletion of an "ORFanage" Region Facilitates Host Adaptation in a "Photosynthetic" Cyanophage.</title>
        <authorList>
            <person name="Puxty R.J."/>
            <person name="Perez-Sepulveda B."/>
            <person name="Rihtman B."/>
            <person name="Evans D.J."/>
            <person name="Millard A.D."/>
            <person name="Scanlan D.J."/>
        </authorList>
    </citation>
    <scope>NUCLEOTIDE SEQUENCE [LARGE SCALE GENOMIC DNA]</scope>
</reference>
<keyword evidence="3" id="KW-1185">Reference proteome</keyword>
<dbReference type="KEGG" id="vg:3260334"/>
<dbReference type="InterPro" id="IPR014954">
    <property type="entry name" value="DUF1825"/>
</dbReference>
<evidence type="ECO:0000313" key="3">
    <source>
        <dbReference type="Proteomes" id="UP000000994"/>
    </source>
</evidence>
<proteinExistence type="predicted"/>
<accession>Q5GQD9</accession>
<gene>
    <name evidence="1" type="primary">DUF1825</name>
    <name evidence="2" type="ORF">S-PM2d198</name>
    <name evidence="1" type="ORF">S-PM2p198</name>
</gene>
<dbReference type="OrthoDB" id="19711at10239"/>
<evidence type="ECO:0000313" key="2">
    <source>
        <dbReference type="EMBL" id="CFW42413.1"/>
    </source>
</evidence>
<dbReference type="GeneID" id="3260334"/>
<name>Q5GQD9_BPSYP</name>
<organismHost>
    <name type="scientific">Synechococcus</name>
    <dbReference type="NCBI Taxonomy" id="1129"/>
</organismHost>
<reference evidence="1 3" key="1">
    <citation type="journal article" date="2004" name="Proc. Natl. Acad. Sci. U.S.A.">
        <title>Genetic organization of the psbAD region in phages infecting marine Synechococcus strains.</title>
        <authorList>
            <person name="Millard A."/>
            <person name="Clokie M.R."/>
            <person name="Shub D.A."/>
            <person name="Mann N.H."/>
        </authorList>
    </citation>
    <scope>NUCLEOTIDE SEQUENCE [LARGE SCALE GENOMIC DNA]</scope>
</reference>
<dbReference type="EMBL" id="AJ630128">
    <property type="protein sequence ID" value="CAF34263.1"/>
    <property type="molecule type" value="Genomic_DNA"/>
</dbReference>
<organism evidence="1 3">
    <name type="scientific">Synechococcus phage S-PM2</name>
    <dbReference type="NCBI Taxonomy" id="238854"/>
    <lineage>
        <taxon>Viruses</taxon>
        <taxon>Duplodnaviria</taxon>
        <taxon>Heunggongvirae</taxon>
        <taxon>Uroviricota</taxon>
        <taxon>Caudoviricetes</taxon>
        <taxon>Pantevenvirales</taxon>
        <taxon>Kyanoviridae</taxon>
        <taxon>Nodensvirus</taxon>
        <taxon>Nodensvirus spm2</taxon>
    </lineage>
</organism>
<dbReference type="Proteomes" id="UP000246186">
    <property type="component" value="Genome"/>
</dbReference>